<reference evidence="3" key="1">
    <citation type="journal article" date="2021" name="PeerJ">
        <title>Extensive microbial diversity within the chicken gut microbiome revealed by metagenomics and culture.</title>
        <authorList>
            <person name="Gilroy R."/>
            <person name="Ravi A."/>
            <person name="Getino M."/>
            <person name="Pursley I."/>
            <person name="Horton D.L."/>
            <person name="Alikhan N.F."/>
            <person name="Baker D."/>
            <person name="Gharbi K."/>
            <person name="Hall N."/>
            <person name="Watson M."/>
            <person name="Adriaenssens E.M."/>
            <person name="Foster-Nyarko E."/>
            <person name="Jarju S."/>
            <person name="Secka A."/>
            <person name="Antonio M."/>
            <person name="Oren A."/>
            <person name="Chaudhuri R.R."/>
            <person name="La Ragione R."/>
            <person name="Hildebrand F."/>
            <person name="Pallen M.J."/>
        </authorList>
    </citation>
    <scope>NUCLEOTIDE SEQUENCE</scope>
    <source>
        <strain evidence="3">ChiBcec6-4105</strain>
    </source>
</reference>
<dbReference type="GO" id="GO:0016740">
    <property type="term" value="F:transferase activity"/>
    <property type="evidence" value="ECO:0007669"/>
    <property type="project" value="UniProtKB-KW"/>
</dbReference>
<reference evidence="3" key="2">
    <citation type="submission" date="2021-04" db="EMBL/GenBank/DDBJ databases">
        <authorList>
            <person name="Gilroy R."/>
        </authorList>
    </citation>
    <scope>NUCLEOTIDE SEQUENCE</scope>
    <source>
        <strain evidence="3">ChiBcec6-4105</strain>
    </source>
</reference>
<evidence type="ECO:0000313" key="3">
    <source>
        <dbReference type="EMBL" id="HJD28275.1"/>
    </source>
</evidence>
<comment type="caution">
    <text evidence="3">The sequence shown here is derived from an EMBL/GenBank/DDBJ whole genome shotgun (WGS) entry which is preliminary data.</text>
</comment>
<dbReference type="InterPro" id="IPR025184">
    <property type="entry name" value="AadA_C"/>
</dbReference>
<sequence length="221" mass="25354">MLEKMRITDFLLKLKPVPPKGIEMSIVEEKYCKNFVYPTPYVLHYSEFHRREAAENLEEYCGRMNGTDHDLAGHFTVINKAGITLHGLPKEEVFGDVPCSCYLDSIWRDIRDSLEKIGEDPVYYILNLVRGLAAASQGEVLSKEQGGAWGIRHLPVRYRPLLETALKAYKGSEEGAFDKERLRKYADYVIKKYQCYIHHIYTSAFVVGNTAGYYFGVIRSL</sequence>
<feature type="domain" description="Adenylyltransferase AadA C-terminal" evidence="2">
    <location>
        <begin position="92"/>
        <end position="191"/>
    </location>
</feature>
<dbReference type="AlphaFoldDB" id="A0A9D2QRN6"/>
<keyword evidence="1" id="KW-0808">Transferase</keyword>
<proteinExistence type="predicted"/>
<evidence type="ECO:0000259" key="2">
    <source>
        <dbReference type="Pfam" id="PF13427"/>
    </source>
</evidence>
<organism evidence="3 4">
    <name type="scientific">Candidatus Blautia avicola</name>
    <dbReference type="NCBI Taxonomy" id="2838483"/>
    <lineage>
        <taxon>Bacteria</taxon>
        <taxon>Bacillati</taxon>
        <taxon>Bacillota</taxon>
        <taxon>Clostridia</taxon>
        <taxon>Lachnospirales</taxon>
        <taxon>Lachnospiraceae</taxon>
        <taxon>Blautia</taxon>
    </lineage>
</organism>
<gene>
    <name evidence="3" type="ORF">H9914_04670</name>
</gene>
<name>A0A9D2QRN6_9FIRM</name>
<accession>A0A9D2QRN6</accession>
<dbReference type="Pfam" id="PF13427">
    <property type="entry name" value="AadA_C"/>
    <property type="match status" value="1"/>
</dbReference>
<evidence type="ECO:0000313" key="4">
    <source>
        <dbReference type="Proteomes" id="UP000823892"/>
    </source>
</evidence>
<protein>
    <submittedName>
        <fullName evidence="3">DUF4111 domain-containing protein</fullName>
    </submittedName>
</protein>
<evidence type="ECO:0000256" key="1">
    <source>
        <dbReference type="ARBA" id="ARBA00022679"/>
    </source>
</evidence>
<dbReference type="EMBL" id="DWUY01000101">
    <property type="protein sequence ID" value="HJD28275.1"/>
    <property type="molecule type" value="Genomic_DNA"/>
</dbReference>
<dbReference type="Proteomes" id="UP000823892">
    <property type="component" value="Unassembled WGS sequence"/>
</dbReference>